<evidence type="ECO:0000313" key="1">
    <source>
        <dbReference type="EMBL" id="MBC8588479.1"/>
    </source>
</evidence>
<dbReference type="RefSeq" id="WP_262429934.1">
    <property type="nucleotide sequence ID" value="NZ_JACRTG010000020.1"/>
</dbReference>
<evidence type="ECO:0000313" key="2">
    <source>
        <dbReference type="Proteomes" id="UP000601171"/>
    </source>
</evidence>
<accession>A0A926IJX9</accession>
<comment type="caution">
    <text evidence="1">The sequence shown here is derived from an EMBL/GenBank/DDBJ whole genome shotgun (WGS) entry which is preliminary data.</text>
</comment>
<gene>
    <name evidence="1" type="ORF">H8707_09520</name>
</gene>
<name>A0A926IJX9_9FIRM</name>
<sequence>MKNLKYELSPLDDTLREILDKEDVIIYGYAFDEEVTHLIYLLNDGDLIYSTFSNGDLKKSQIGKFDTKSNYYHQLEILYINGKLNIFYAYSNFINSNIFTLHHIIYKDNIESRFTIIRYISKKTTASFSVDFDSYGNIHLLYNTLANDISYIFYTYYNCHKNSWLRDPIKMSQNDKYNENPFIFVDSKDNIHGIWWEDMSNLYVLKYYRMSSSGNERFKWSEVSSLKVESSVPDEILKENDNIISLIYGDESNYFIANSIDYGLSYKPIGNYKVSDIKTKEIPDENNTEKTPIVSKDDMIADMLNQITINQKNLEIQFKDIIEDLAVIKAKIAEIEENSNKNSFFKRLFS</sequence>
<dbReference type="EMBL" id="JACRTG010000020">
    <property type="protein sequence ID" value="MBC8588479.1"/>
    <property type="molecule type" value="Genomic_DNA"/>
</dbReference>
<protein>
    <submittedName>
        <fullName evidence="1">Uncharacterized protein</fullName>
    </submittedName>
</protein>
<organism evidence="1 2">
    <name type="scientific">Paratissierella segnis</name>
    <dbReference type="NCBI Taxonomy" id="2763679"/>
    <lineage>
        <taxon>Bacteria</taxon>
        <taxon>Bacillati</taxon>
        <taxon>Bacillota</taxon>
        <taxon>Tissierellia</taxon>
        <taxon>Tissierellales</taxon>
        <taxon>Tissierellaceae</taxon>
        <taxon>Paratissierella</taxon>
    </lineage>
</organism>
<reference evidence="1" key="1">
    <citation type="submission" date="2020-08" db="EMBL/GenBank/DDBJ databases">
        <title>Genome public.</title>
        <authorList>
            <person name="Liu C."/>
            <person name="Sun Q."/>
        </authorList>
    </citation>
    <scope>NUCLEOTIDE SEQUENCE</scope>
    <source>
        <strain evidence="1">BX21</strain>
    </source>
</reference>
<dbReference type="Proteomes" id="UP000601171">
    <property type="component" value="Unassembled WGS sequence"/>
</dbReference>
<keyword evidence="2" id="KW-1185">Reference proteome</keyword>
<proteinExistence type="predicted"/>
<dbReference type="AlphaFoldDB" id="A0A926IJX9"/>